<evidence type="ECO:0000256" key="5">
    <source>
        <dbReference type="SAM" id="MobiDB-lite"/>
    </source>
</evidence>
<dbReference type="Pfam" id="PF06305">
    <property type="entry name" value="LapA_dom"/>
    <property type="match status" value="1"/>
</dbReference>
<evidence type="ECO:0000313" key="8">
    <source>
        <dbReference type="EMBL" id="PZQ48616.1"/>
    </source>
</evidence>
<dbReference type="EMBL" id="QFQB01000004">
    <property type="protein sequence ID" value="PZQ48616.1"/>
    <property type="molecule type" value="Genomic_DNA"/>
</dbReference>
<keyword evidence="1" id="KW-1003">Cell membrane</keyword>
<comment type="caution">
    <text evidence="8">The sequence shown here is derived from an EMBL/GenBank/DDBJ whole genome shotgun (WGS) entry which is preliminary data.</text>
</comment>
<keyword evidence="2 6" id="KW-0812">Transmembrane</keyword>
<reference evidence="8 9" key="1">
    <citation type="submission" date="2017-08" db="EMBL/GenBank/DDBJ databases">
        <title>Infants hospitalized years apart are colonized by the same room-sourced microbial strains.</title>
        <authorList>
            <person name="Brooks B."/>
            <person name="Olm M.R."/>
            <person name="Firek B.A."/>
            <person name="Baker R."/>
            <person name="Thomas B.C."/>
            <person name="Morowitz M.J."/>
            <person name="Banfield J.F."/>
        </authorList>
    </citation>
    <scope>NUCLEOTIDE SEQUENCE [LARGE SCALE GENOMIC DNA]</scope>
    <source>
        <strain evidence="8">S2_005_002_R2_29</strain>
    </source>
</reference>
<gene>
    <name evidence="8" type="ORF">DI551_01205</name>
</gene>
<name>A0A2W5N5B6_9BACT</name>
<sequence length="146" mass="16543">MSGFVDETGDEKKPSRVCAVPSIFHHAKKNFMKDFFFTLLAWLLTLPFIVGAVGFALYNDKTVEVTVNPFYPDWTLPLYAPVLVAIAFGFLFGAIMTWAAMGHLRKDRRDLKKRVKTLEKQIETPSHSSTPSHNYSLIPSSFTDKK</sequence>
<evidence type="ECO:0000256" key="4">
    <source>
        <dbReference type="ARBA" id="ARBA00023136"/>
    </source>
</evidence>
<protein>
    <recommendedName>
        <fullName evidence="7">Lipopolysaccharide assembly protein A domain-containing protein</fullName>
    </recommendedName>
</protein>
<dbReference type="GO" id="GO:0005886">
    <property type="term" value="C:plasma membrane"/>
    <property type="evidence" value="ECO:0007669"/>
    <property type="project" value="InterPro"/>
</dbReference>
<feature type="compositionally biased region" description="Polar residues" evidence="5">
    <location>
        <begin position="123"/>
        <end position="146"/>
    </location>
</feature>
<evidence type="ECO:0000259" key="7">
    <source>
        <dbReference type="Pfam" id="PF06305"/>
    </source>
</evidence>
<feature type="region of interest" description="Disordered" evidence="5">
    <location>
        <begin position="122"/>
        <end position="146"/>
    </location>
</feature>
<feature type="transmembrane region" description="Helical" evidence="6">
    <location>
        <begin position="35"/>
        <end position="58"/>
    </location>
</feature>
<evidence type="ECO:0000256" key="6">
    <source>
        <dbReference type="SAM" id="Phobius"/>
    </source>
</evidence>
<dbReference type="InterPro" id="IPR010445">
    <property type="entry name" value="LapA_dom"/>
</dbReference>
<feature type="transmembrane region" description="Helical" evidence="6">
    <location>
        <begin position="78"/>
        <end position="104"/>
    </location>
</feature>
<dbReference type="Proteomes" id="UP000249417">
    <property type="component" value="Unassembled WGS sequence"/>
</dbReference>
<evidence type="ECO:0000313" key="9">
    <source>
        <dbReference type="Proteomes" id="UP000249417"/>
    </source>
</evidence>
<keyword evidence="3 6" id="KW-1133">Transmembrane helix</keyword>
<organism evidence="8 9">
    <name type="scientific">Micavibrio aeruginosavorus</name>
    <dbReference type="NCBI Taxonomy" id="349221"/>
    <lineage>
        <taxon>Bacteria</taxon>
        <taxon>Pseudomonadati</taxon>
        <taxon>Bdellovibrionota</taxon>
        <taxon>Bdellovibrionia</taxon>
        <taxon>Bdellovibrionales</taxon>
        <taxon>Pseudobdellovibrionaceae</taxon>
        <taxon>Micavibrio</taxon>
    </lineage>
</organism>
<evidence type="ECO:0000256" key="1">
    <source>
        <dbReference type="ARBA" id="ARBA00022475"/>
    </source>
</evidence>
<evidence type="ECO:0000256" key="3">
    <source>
        <dbReference type="ARBA" id="ARBA00022989"/>
    </source>
</evidence>
<proteinExistence type="predicted"/>
<keyword evidence="4 6" id="KW-0472">Membrane</keyword>
<accession>A0A2W5N5B6</accession>
<feature type="domain" description="Lipopolysaccharide assembly protein A" evidence="7">
    <location>
        <begin position="63"/>
        <end position="123"/>
    </location>
</feature>
<dbReference type="AlphaFoldDB" id="A0A2W5N5B6"/>
<evidence type="ECO:0000256" key="2">
    <source>
        <dbReference type="ARBA" id="ARBA00022692"/>
    </source>
</evidence>